<comment type="catalytic activity">
    <reaction evidence="2">
        <text>2 GTP = 3',3'-c-di-GMP + 2 diphosphate</text>
        <dbReference type="Rhea" id="RHEA:24898"/>
        <dbReference type="ChEBI" id="CHEBI:33019"/>
        <dbReference type="ChEBI" id="CHEBI:37565"/>
        <dbReference type="ChEBI" id="CHEBI:58805"/>
        <dbReference type="EC" id="2.7.7.65"/>
    </reaction>
</comment>
<feature type="transmembrane region" description="Helical" evidence="3">
    <location>
        <begin position="107"/>
        <end position="137"/>
    </location>
</feature>
<dbReference type="Pfam" id="PF00990">
    <property type="entry name" value="GGDEF"/>
    <property type="match status" value="1"/>
</dbReference>
<feature type="transmembrane region" description="Helical" evidence="3">
    <location>
        <begin position="48"/>
        <end position="66"/>
    </location>
</feature>
<dbReference type="FunFam" id="3.30.70.270:FF:000001">
    <property type="entry name" value="Diguanylate cyclase domain protein"/>
    <property type="match status" value="1"/>
</dbReference>
<dbReference type="GO" id="GO:0052621">
    <property type="term" value="F:diguanylate cyclase activity"/>
    <property type="evidence" value="ECO:0007669"/>
    <property type="project" value="UniProtKB-EC"/>
</dbReference>
<evidence type="ECO:0000256" key="2">
    <source>
        <dbReference type="ARBA" id="ARBA00034247"/>
    </source>
</evidence>
<reference evidence="5" key="1">
    <citation type="submission" date="2021-04" db="EMBL/GenBank/DDBJ databases">
        <authorList>
            <person name="Hornung B."/>
        </authorList>
    </citation>
    <scope>NUCLEOTIDE SEQUENCE</scope>
    <source>
        <strain evidence="5">G5G6</strain>
    </source>
</reference>
<keyword evidence="3" id="KW-1133">Transmembrane helix</keyword>
<dbReference type="InterPro" id="IPR050469">
    <property type="entry name" value="Diguanylate_Cyclase"/>
</dbReference>
<evidence type="ECO:0000256" key="3">
    <source>
        <dbReference type="SAM" id="Phobius"/>
    </source>
</evidence>
<evidence type="ECO:0000313" key="5">
    <source>
        <dbReference type="EMBL" id="CAG4882551.1"/>
    </source>
</evidence>
<evidence type="ECO:0000313" key="6">
    <source>
        <dbReference type="Proteomes" id="UP000742786"/>
    </source>
</evidence>
<organism evidence="5 6">
    <name type="scientific">Georgfuchsia toluolica</name>
    <dbReference type="NCBI Taxonomy" id="424218"/>
    <lineage>
        <taxon>Bacteria</taxon>
        <taxon>Pseudomonadati</taxon>
        <taxon>Pseudomonadota</taxon>
        <taxon>Betaproteobacteria</taxon>
        <taxon>Nitrosomonadales</taxon>
        <taxon>Sterolibacteriaceae</taxon>
        <taxon>Georgfuchsia</taxon>
    </lineage>
</organism>
<dbReference type="EC" id="2.7.7.65" evidence="1"/>
<feature type="transmembrane region" description="Helical" evidence="3">
    <location>
        <begin position="21"/>
        <end position="42"/>
    </location>
</feature>
<feature type="transmembrane region" description="Helical" evidence="3">
    <location>
        <begin position="78"/>
        <end position="95"/>
    </location>
</feature>
<dbReference type="SUPFAM" id="SSF55073">
    <property type="entry name" value="Nucleotide cyclase"/>
    <property type="match status" value="1"/>
</dbReference>
<dbReference type="Proteomes" id="UP000742786">
    <property type="component" value="Unassembled WGS sequence"/>
</dbReference>
<dbReference type="RefSeq" id="WP_220634613.1">
    <property type="nucleotide sequence ID" value="NZ_CAJQUM010000001.1"/>
</dbReference>
<feature type="transmembrane region" description="Helical" evidence="3">
    <location>
        <begin position="149"/>
        <end position="168"/>
    </location>
</feature>
<proteinExistence type="predicted"/>
<dbReference type="EMBL" id="CAJQUM010000001">
    <property type="protein sequence ID" value="CAG4882551.1"/>
    <property type="molecule type" value="Genomic_DNA"/>
</dbReference>
<dbReference type="InterPro" id="IPR000160">
    <property type="entry name" value="GGDEF_dom"/>
</dbReference>
<dbReference type="InterPro" id="IPR043128">
    <property type="entry name" value="Rev_trsase/Diguanyl_cyclase"/>
</dbReference>
<gene>
    <name evidence="5" type="ORF">GTOL_10433</name>
</gene>
<keyword evidence="3" id="KW-0812">Transmembrane</keyword>
<evidence type="ECO:0000256" key="1">
    <source>
        <dbReference type="ARBA" id="ARBA00012528"/>
    </source>
</evidence>
<feature type="domain" description="GGDEF" evidence="4">
    <location>
        <begin position="217"/>
        <end position="350"/>
    </location>
</feature>
<dbReference type="NCBIfam" id="TIGR00254">
    <property type="entry name" value="GGDEF"/>
    <property type="match status" value="1"/>
</dbReference>
<dbReference type="Gene3D" id="3.30.70.270">
    <property type="match status" value="1"/>
</dbReference>
<dbReference type="PANTHER" id="PTHR45138">
    <property type="entry name" value="REGULATORY COMPONENTS OF SENSORY TRANSDUCTION SYSTEM"/>
    <property type="match status" value="1"/>
</dbReference>
<comment type="caution">
    <text evidence="5">The sequence shown here is derived from an EMBL/GenBank/DDBJ whole genome shotgun (WGS) entry which is preliminary data.</text>
</comment>
<evidence type="ECO:0000259" key="4">
    <source>
        <dbReference type="PROSITE" id="PS50887"/>
    </source>
</evidence>
<name>A0A916J3G3_9PROT</name>
<dbReference type="SMART" id="SM00267">
    <property type="entry name" value="GGDEF"/>
    <property type="match status" value="1"/>
</dbReference>
<dbReference type="CDD" id="cd01949">
    <property type="entry name" value="GGDEF"/>
    <property type="match status" value="1"/>
</dbReference>
<dbReference type="PROSITE" id="PS50887">
    <property type="entry name" value="GGDEF"/>
    <property type="match status" value="1"/>
</dbReference>
<sequence length="356" mass="39412">MKPIDLPVSLEREELRGLARTVAEIEWLLLVLVLLYQAFGGPKEEDRAAISMAMMFFAAFVLTFRYTNFYRTESRWKIAIETWVMIVFITWSLWFTGKLGSPLLNCYLLVIITSALTLGKLSTAAELLVISLALLMLGHESAQDWLLSLSNIGGMAVLFVPFILVGYVTTMFSADIRYGLSKVKALSETDELTGLLNRRAFSIVATRMFGQATRYTRPLSILMIDSDGLKQVNDRYGHGAGDDMLRMLAQCIQHELRSTDVLARQGGDEFVALLPETSAASAREVAERVRHAVENARTEVGSELVQNTISIGIATYPDDGRILETLLVNADSALYRAKAAGRNLVAEFTASEPDLA</sequence>
<accession>A0A916J3G3</accession>
<dbReference type="InterPro" id="IPR029787">
    <property type="entry name" value="Nucleotide_cyclase"/>
</dbReference>
<keyword evidence="3" id="KW-0472">Membrane</keyword>
<protein>
    <recommendedName>
        <fullName evidence="1">diguanylate cyclase</fullName>
        <ecNumber evidence="1">2.7.7.65</ecNumber>
    </recommendedName>
</protein>
<dbReference type="PANTHER" id="PTHR45138:SF9">
    <property type="entry name" value="DIGUANYLATE CYCLASE DGCM-RELATED"/>
    <property type="match status" value="1"/>
</dbReference>
<dbReference type="AlphaFoldDB" id="A0A916J3G3"/>
<keyword evidence="6" id="KW-1185">Reference proteome</keyword>